<organism evidence="2 3">
    <name type="scientific">Solanum verrucosum</name>
    <dbReference type="NCBI Taxonomy" id="315347"/>
    <lineage>
        <taxon>Eukaryota</taxon>
        <taxon>Viridiplantae</taxon>
        <taxon>Streptophyta</taxon>
        <taxon>Embryophyta</taxon>
        <taxon>Tracheophyta</taxon>
        <taxon>Spermatophyta</taxon>
        <taxon>Magnoliopsida</taxon>
        <taxon>eudicotyledons</taxon>
        <taxon>Gunneridae</taxon>
        <taxon>Pentapetalae</taxon>
        <taxon>asterids</taxon>
        <taxon>lamiids</taxon>
        <taxon>Solanales</taxon>
        <taxon>Solanaceae</taxon>
        <taxon>Solanoideae</taxon>
        <taxon>Solaneae</taxon>
        <taxon>Solanum</taxon>
    </lineage>
</organism>
<dbReference type="EMBL" id="CP133619">
    <property type="protein sequence ID" value="WMV41212.1"/>
    <property type="molecule type" value="Genomic_DNA"/>
</dbReference>
<dbReference type="Proteomes" id="UP001234989">
    <property type="component" value="Chromosome 8"/>
</dbReference>
<gene>
    <name evidence="2" type="ORF">MTR67_034597</name>
</gene>
<dbReference type="PANTHER" id="PTHR47723:SF7">
    <property type="entry name" value="RNASE H FAMILY PROTEIN"/>
    <property type="match status" value="1"/>
</dbReference>
<dbReference type="InterPro" id="IPR036397">
    <property type="entry name" value="RNaseH_sf"/>
</dbReference>
<dbReference type="Gene3D" id="3.30.420.10">
    <property type="entry name" value="Ribonuclease H-like superfamily/Ribonuclease H"/>
    <property type="match status" value="1"/>
</dbReference>
<name>A0AAF0U8D8_SOLVR</name>
<dbReference type="PANTHER" id="PTHR47723">
    <property type="entry name" value="OS05G0353850 PROTEIN"/>
    <property type="match status" value="1"/>
</dbReference>
<dbReference type="Pfam" id="PF13456">
    <property type="entry name" value="RVT_3"/>
    <property type="match status" value="1"/>
</dbReference>
<accession>A0AAF0U8D8</accession>
<evidence type="ECO:0000259" key="1">
    <source>
        <dbReference type="Pfam" id="PF13456"/>
    </source>
</evidence>
<proteinExistence type="predicted"/>
<dbReference type="InterPro" id="IPR012337">
    <property type="entry name" value="RNaseH-like_sf"/>
</dbReference>
<sequence>MWKTPPTNKYKLNTDGSALHNSEKIGGRGILRDDQGVIIYAFVVPFGEGTNNQAEVHAACYGLNSCIQHGYTNILLEVDYELLTKWLLQVSIPWRMHRFIQELKTLANQLVCFECLHIYREANGTSDLLAKHSHQNDIEQHYYTPQQLPHAVKGSYLLEKMGVHNFRRKKLKRIKQPP</sequence>
<dbReference type="InterPro" id="IPR053151">
    <property type="entry name" value="RNase_H-like"/>
</dbReference>
<evidence type="ECO:0000313" key="3">
    <source>
        <dbReference type="Proteomes" id="UP001234989"/>
    </source>
</evidence>
<dbReference type="InterPro" id="IPR002156">
    <property type="entry name" value="RNaseH_domain"/>
</dbReference>
<dbReference type="CDD" id="cd06222">
    <property type="entry name" value="RNase_H_like"/>
    <property type="match status" value="1"/>
</dbReference>
<reference evidence="2" key="1">
    <citation type="submission" date="2023-08" db="EMBL/GenBank/DDBJ databases">
        <title>A de novo genome assembly of Solanum verrucosum Schlechtendal, a Mexican diploid species geographically isolated from the other diploid A-genome species in potato relatives.</title>
        <authorList>
            <person name="Hosaka K."/>
        </authorList>
    </citation>
    <scope>NUCLEOTIDE SEQUENCE</scope>
    <source>
        <tissue evidence="2">Young leaves</tissue>
    </source>
</reference>
<feature type="domain" description="RNase H type-1" evidence="1">
    <location>
        <begin position="13"/>
        <end position="132"/>
    </location>
</feature>
<dbReference type="GO" id="GO:0004523">
    <property type="term" value="F:RNA-DNA hybrid ribonuclease activity"/>
    <property type="evidence" value="ECO:0007669"/>
    <property type="project" value="InterPro"/>
</dbReference>
<protein>
    <recommendedName>
        <fullName evidence="1">RNase H type-1 domain-containing protein</fullName>
    </recommendedName>
</protein>
<evidence type="ECO:0000313" key="2">
    <source>
        <dbReference type="EMBL" id="WMV41212.1"/>
    </source>
</evidence>
<dbReference type="InterPro" id="IPR044730">
    <property type="entry name" value="RNase_H-like_dom_plant"/>
</dbReference>
<dbReference type="SUPFAM" id="SSF53098">
    <property type="entry name" value="Ribonuclease H-like"/>
    <property type="match status" value="1"/>
</dbReference>
<dbReference type="AlphaFoldDB" id="A0AAF0U8D8"/>
<dbReference type="GO" id="GO:0003676">
    <property type="term" value="F:nucleic acid binding"/>
    <property type="evidence" value="ECO:0007669"/>
    <property type="project" value="InterPro"/>
</dbReference>
<keyword evidence="3" id="KW-1185">Reference proteome</keyword>